<evidence type="ECO:0000256" key="8">
    <source>
        <dbReference type="ARBA" id="ARBA00022840"/>
    </source>
</evidence>
<dbReference type="InterPro" id="IPR005999">
    <property type="entry name" value="Glycerol_kin"/>
</dbReference>
<keyword evidence="5" id="KW-0547">Nucleotide-binding</keyword>
<evidence type="ECO:0000256" key="2">
    <source>
        <dbReference type="ARBA" id="ARBA00009156"/>
    </source>
</evidence>
<dbReference type="OrthoDB" id="9805576at2"/>
<gene>
    <name evidence="14" type="primary">glpK</name>
    <name evidence="14" type="ORF">CHU93_08370</name>
</gene>
<dbReference type="GO" id="GO:0005524">
    <property type="term" value="F:ATP binding"/>
    <property type="evidence" value="ECO:0007669"/>
    <property type="project" value="UniProtKB-KW"/>
</dbReference>
<evidence type="ECO:0000259" key="13">
    <source>
        <dbReference type="Pfam" id="PF02782"/>
    </source>
</evidence>
<dbReference type="GO" id="GO:0006072">
    <property type="term" value="P:glycerol-3-phosphate metabolic process"/>
    <property type="evidence" value="ECO:0007669"/>
    <property type="project" value="InterPro"/>
</dbReference>
<dbReference type="SUPFAM" id="SSF53067">
    <property type="entry name" value="Actin-like ATPase domain"/>
    <property type="match status" value="2"/>
</dbReference>
<dbReference type="InterPro" id="IPR018484">
    <property type="entry name" value="FGGY_N"/>
</dbReference>
<evidence type="ECO:0000256" key="11">
    <source>
        <dbReference type="RuleBase" id="RU003733"/>
    </source>
</evidence>
<keyword evidence="6 11" id="KW-0418">Kinase</keyword>
<comment type="pathway">
    <text evidence="1">Polyol metabolism; glycerol degradation via glycerol kinase pathway; sn-glycerol 3-phosphate from glycerol: step 1/1.</text>
</comment>
<dbReference type="Pfam" id="PF00370">
    <property type="entry name" value="FGGY_N"/>
    <property type="match status" value="1"/>
</dbReference>
<keyword evidence="8" id="KW-0067">ATP-binding</keyword>
<dbReference type="GO" id="GO:0019563">
    <property type="term" value="P:glycerol catabolic process"/>
    <property type="evidence" value="ECO:0007669"/>
    <property type="project" value="TreeGrafter"/>
</dbReference>
<dbReference type="EC" id="2.7.1.30" evidence="3"/>
<evidence type="ECO:0000259" key="12">
    <source>
        <dbReference type="Pfam" id="PF00370"/>
    </source>
</evidence>
<evidence type="ECO:0000256" key="4">
    <source>
        <dbReference type="ARBA" id="ARBA00022679"/>
    </source>
</evidence>
<dbReference type="Proteomes" id="UP000216991">
    <property type="component" value="Unassembled WGS sequence"/>
</dbReference>
<evidence type="ECO:0000256" key="6">
    <source>
        <dbReference type="ARBA" id="ARBA00022777"/>
    </source>
</evidence>
<dbReference type="PROSITE" id="PS00445">
    <property type="entry name" value="FGGY_KINASES_2"/>
    <property type="match status" value="1"/>
</dbReference>
<evidence type="ECO:0000313" key="14">
    <source>
        <dbReference type="EMBL" id="OYQ28834.1"/>
    </source>
</evidence>
<dbReference type="CDD" id="cd07786">
    <property type="entry name" value="FGGY_EcGK_like"/>
    <property type="match status" value="1"/>
</dbReference>
<comment type="catalytic activity">
    <reaction evidence="10">
        <text>glycerol + ATP = sn-glycerol 3-phosphate + ADP + H(+)</text>
        <dbReference type="Rhea" id="RHEA:21644"/>
        <dbReference type="ChEBI" id="CHEBI:15378"/>
        <dbReference type="ChEBI" id="CHEBI:17754"/>
        <dbReference type="ChEBI" id="CHEBI:30616"/>
        <dbReference type="ChEBI" id="CHEBI:57597"/>
        <dbReference type="ChEBI" id="CHEBI:456216"/>
        <dbReference type="EC" id="2.7.1.30"/>
    </reaction>
</comment>
<dbReference type="EMBL" id="NOXT01000107">
    <property type="protein sequence ID" value="OYQ28834.1"/>
    <property type="molecule type" value="Genomic_DNA"/>
</dbReference>
<dbReference type="InterPro" id="IPR000577">
    <property type="entry name" value="Carb_kinase_FGGY"/>
</dbReference>
<keyword evidence="4 11" id="KW-0808">Transferase</keyword>
<feature type="domain" description="Carbohydrate kinase FGGY C-terminal" evidence="13">
    <location>
        <begin position="259"/>
        <end position="446"/>
    </location>
</feature>
<dbReference type="PANTHER" id="PTHR10196">
    <property type="entry name" value="SUGAR KINASE"/>
    <property type="match status" value="1"/>
</dbReference>
<comment type="similarity">
    <text evidence="2 11">Belongs to the FGGY kinase family.</text>
</comment>
<reference evidence="14 15" key="1">
    <citation type="submission" date="2017-07" db="EMBL/GenBank/DDBJ databases">
        <title>Sandarakinorhabdus cyanobacteriorum sp. nov., a novel bacterium isolated from cyanobacterial aggregates in a eutrophic lake.</title>
        <authorList>
            <person name="Cai H."/>
        </authorList>
    </citation>
    <scope>NUCLEOTIDE SEQUENCE [LARGE SCALE GENOMIC DNA]</scope>
    <source>
        <strain evidence="14 15">TH057</strain>
    </source>
</reference>
<sequence length="492" mass="50879">MTDQLILVLDAGTTSTRAIAFSGSGDIIASAGRPMTQHYPASGWVEHDAGEIWDLSKACLEEVATTVGIDRIAAIGITNQRETICFWDRTTGEPLSHAIVWQDRRTADYCAQLKAADPGLEPRVQAKTGLLLDPYFSATKIRWALDNWPMVADAARDGRLAVGTVESWLIWKLSGGTAHVTDATNASRTLLMDLASCEWDADLIALFGVPAAALPAITDCAGTLAHTGLLGRPVPITGAAGDQQAAAIGQGCLTAGALKATYGTGCFLLAHAGPTAPVSRNRLLSTVAWRLGGKPAYALEGAIFVAGSAVQWLRDGLGIIASSAESESLAQSVADNGGVSFVPALAGLGAPYWNPDARGLICGLSGGTTRAHIVRAALEAQGQQTADLVDALAADGVAAARLRVDGGMVANNWLCQDLADSLGLVVERPRVIETTAMGAAMLAGVGAGLFADLESAAAAMAAADRSFHPAIDAAARGLRRAQWQAAIARVLA</sequence>
<dbReference type="GO" id="GO:0004370">
    <property type="term" value="F:glycerol kinase activity"/>
    <property type="evidence" value="ECO:0007669"/>
    <property type="project" value="UniProtKB-EC"/>
</dbReference>
<evidence type="ECO:0000256" key="7">
    <source>
        <dbReference type="ARBA" id="ARBA00022798"/>
    </source>
</evidence>
<organism evidence="14 15">
    <name type="scientific">Sandarakinorhabdus cyanobacteriorum</name>
    <dbReference type="NCBI Taxonomy" id="1981098"/>
    <lineage>
        <taxon>Bacteria</taxon>
        <taxon>Pseudomonadati</taxon>
        <taxon>Pseudomonadota</taxon>
        <taxon>Alphaproteobacteria</taxon>
        <taxon>Sphingomonadales</taxon>
        <taxon>Sphingosinicellaceae</taxon>
        <taxon>Sandarakinorhabdus</taxon>
    </lineage>
</organism>
<dbReference type="Pfam" id="PF02782">
    <property type="entry name" value="FGGY_C"/>
    <property type="match status" value="1"/>
</dbReference>
<dbReference type="GO" id="GO:0005829">
    <property type="term" value="C:cytosol"/>
    <property type="evidence" value="ECO:0007669"/>
    <property type="project" value="TreeGrafter"/>
</dbReference>
<evidence type="ECO:0000256" key="10">
    <source>
        <dbReference type="ARBA" id="ARBA00052101"/>
    </source>
</evidence>
<dbReference type="InterPro" id="IPR018485">
    <property type="entry name" value="FGGY_C"/>
</dbReference>
<protein>
    <recommendedName>
        <fullName evidence="3">glycerol kinase</fullName>
        <ecNumber evidence="3">2.7.1.30</ecNumber>
    </recommendedName>
    <alternativeName>
        <fullName evidence="9">ATP:glycerol 3-phosphotransferase</fullName>
    </alternativeName>
</protein>
<evidence type="ECO:0000256" key="9">
    <source>
        <dbReference type="ARBA" id="ARBA00043149"/>
    </source>
</evidence>
<dbReference type="InterPro" id="IPR018483">
    <property type="entry name" value="Carb_kinase_FGGY_CS"/>
</dbReference>
<dbReference type="PANTHER" id="PTHR10196:SF78">
    <property type="entry name" value="GLYCEROL KINASE"/>
    <property type="match status" value="1"/>
</dbReference>
<evidence type="ECO:0000256" key="1">
    <source>
        <dbReference type="ARBA" id="ARBA00005190"/>
    </source>
</evidence>
<dbReference type="InterPro" id="IPR043129">
    <property type="entry name" value="ATPase_NBD"/>
</dbReference>
<dbReference type="PIRSF" id="PIRSF000538">
    <property type="entry name" value="GlpK"/>
    <property type="match status" value="1"/>
</dbReference>
<feature type="domain" description="Carbohydrate kinase FGGY N-terminal" evidence="12">
    <location>
        <begin position="6"/>
        <end position="249"/>
    </location>
</feature>
<proteinExistence type="inferred from homology"/>
<evidence type="ECO:0000256" key="5">
    <source>
        <dbReference type="ARBA" id="ARBA00022741"/>
    </source>
</evidence>
<dbReference type="AlphaFoldDB" id="A0A255YJI6"/>
<keyword evidence="15" id="KW-1185">Reference proteome</keyword>
<evidence type="ECO:0000256" key="3">
    <source>
        <dbReference type="ARBA" id="ARBA00012099"/>
    </source>
</evidence>
<keyword evidence="7" id="KW-0319">Glycerol metabolism</keyword>
<dbReference type="NCBIfam" id="NF000756">
    <property type="entry name" value="PRK00047.1"/>
    <property type="match status" value="1"/>
</dbReference>
<comment type="caution">
    <text evidence="14">The sequence shown here is derived from an EMBL/GenBank/DDBJ whole genome shotgun (WGS) entry which is preliminary data.</text>
</comment>
<dbReference type="Gene3D" id="3.30.420.40">
    <property type="match status" value="2"/>
</dbReference>
<evidence type="ECO:0000313" key="15">
    <source>
        <dbReference type="Proteomes" id="UP000216991"/>
    </source>
</evidence>
<dbReference type="NCBIfam" id="TIGR01311">
    <property type="entry name" value="glycerol_kin"/>
    <property type="match status" value="1"/>
</dbReference>
<name>A0A255YJI6_9SPHN</name>
<dbReference type="RefSeq" id="WP_094473638.1">
    <property type="nucleotide sequence ID" value="NZ_NOXT01000107.1"/>
</dbReference>
<accession>A0A255YJI6</accession>
<dbReference type="FunFam" id="3.30.420.40:FF:000008">
    <property type="entry name" value="Glycerol kinase"/>
    <property type="match status" value="1"/>
</dbReference>
<dbReference type="FunFam" id="3.30.420.40:FF:000007">
    <property type="entry name" value="Glycerol kinase"/>
    <property type="match status" value="1"/>
</dbReference>